<dbReference type="RefSeq" id="WP_022531708.1">
    <property type="nucleotide sequence ID" value="NZ_CAYASF010000083.1"/>
</dbReference>
<sequence>MIFTLEYFIGLILIGVVAGFASGLLGVGGGFLIVPFQYFLLEYLGVDPSLAMMISLGTSLAIIIPTATSGASRHLKVMDNILKPGIRLGLFGIVGGILGGLIASMLPTQILKIIFGCLLLFIAIRNLMSADKKTSKARAKFNLINIAVVGVLVGISSGLLGVGGGVFIILILTVIFGFSMIEAIGISSVFISLTAIGGTVSYIISGWGVNPFPYSLGYVSLVNFAVIAMFSVPLAYYGAKIAHKVPEKRLKQIFGLVVLYISLKMLGVVP</sequence>
<dbReference type="GeneID" id="78817048"/>
<comment type="subcellular location">
    <subcellularLocation>
        <location evidence="5">Cell membrane</location>
        <topology evidence="5">Multi-pass membrane protein</topology>
    </subcellularLocation>
    <subcellularLocation>
        <location evidence="1">Membrane</location>
        <topology evidence="1">Multi-pass membrane protein</topology>
    </subcellularLocation>
</comment>
<dbReference type="InterPro" id="IPR002781">
    <property type="entry name" value="TM_pro_TauE-like"/>
</dbReference>
<keyword evidence="2 5" id="KW-0812">Transmembrane</keyword>
<feature type="transmembrane region" description="Helical" evidence="5">
    <location>
        <begin position="188"/>
        <end position="209"/>
    </location>
</feature>
<proteinExistence type="inferred from homology"/>
<keyword evidence="5" id="KW-1003">Cell membrane</keyword>
<protein>
    <recommendedName>
        <fullName evidence="5">Probable membrane transporter protein</fullName>
    </recommendedName>
</protein>
<feature type="transmembrane region" description="Helical" evidence="5">
    <location>
        <begin position="109"/>
        <end position="127"/>
    </location>
</feature>
<dbReference type="Proteomes" id="UP000232133">
    <property type="component" value="Chromosome"/>
</dbReference>
<dbReference type="EMBL" id="CP017803">
    <property type="protein sequence ID" value="ATZ59266.1"/>
    <property type="molecule type" value="Genomic_DNA"/>
</dbReference>
<dbReference type="AlphaFoldDB" id="A0A2H4U591"/>
<dbReference type="PANTHER" id="PTHR43483">
    <property type="entry name" value="MEMBRANE TRANSPORTER PROTEIN HI_0806-RELATED"/>
    <property type="match status" value="1"/>
</dbReference>
<keyword evidence="4 5" id="KW-0472">Membrane</keyword>
<feature type="transmembrane region" description="Helical" evidence="5">
    <location>
        <begin position="162"/>
        <end position="181"/>
    </location>
</feature>
<organism evidence="6 7">
    <name type="scientific">Methanobrevibacter smithii</name>
    <dbReference type="NCBI Taxonomy" id="2173"/>
    <lineage>
        <taxon>Archaea</taxon>
        <taxon>Methanobacteriati</taxon>
        <taxon>Methanobacteriota</taxon>
        <taxon>Methanomada group</taxon>
        <taxon>Methanobacteria</taxon>
        <taxon>Methanobacteriales</taxon>
        <taxon>Methanobacteriaceae</taxon>
        <taxon>Methanobrevibacter</taxon>
    </lineage>
</organism>
<evidence type="ECO:0000313" key="7">
    <source>
        <dbReference type="Proteomes" id="UP000232133"/>
    </source>
</evidence>
<dbReference type="GO" id="GO:0005886">
    <property type="term" value="C:plasma membrane"/>
    <property type="evidence" value="ECO:0007669"/>
    <property type="project" value="UniProtKB-SubCell"/>
</dbReference>
<evidence type="ECO:0000256" key="3">
    <source>
        <dbReference type="ARBA" id="ARBA00022989"/>
    </source>
</evidence>
<feature type="transmembrane region" description="Helical" evidence="5">
    <location>
        <begin position="7"/>
        <end position="38"/>
    </location>
</feature>
<feature type="transmembrane region" description="Helical" evidence="5">
    <location>
        <begin position="50"/>
        <end position="72"/>
    </location>
</feature>
<comment type="similarity">
    <text evidence="5">Belongs to the 4-toluene sulfonate uptake permease (TSUP) (TC 2.A.102) family.</text>
</comment>
<evidence type="ECO:0000313" key="6">
    <source>
        <dbReference type="EMBL" id="ATZ59266.1"/>
    </source>
</evidence>
<feature type="transmembrane region" description="Helical" evidence="5">
    <location>
        <begin position="139"/>
        <end position="156"/>
    </location>
</feature>
<gene>
    <name evidence="6" type="ORF">BK798_01970</name>
</gene>
<reference evidence="7" key="1">
    <citation type="submission" date="2016-10" db="EMBL/GenBank/DDBJ databases">
        <authorList>
            <person name="Kim B.-C."/>
            <person name="Jeong H."/>
        </authorList>
    </citation>
    <scope>NUCLEOTIDE SEQUENCE [LARGE SCALE GENOMIC DNA]</scope>
    <source>
        <strain evidence="7">KB11</strain>
    </source>
</reference>
<evidence type="ECO:0000256" key="4">
    <source>
        <dbReference type="ARBA" id="ARBA00023136"/>
    </source>
</evidence>
<evidence type="ECO:0000256" key="1">
    <source>
        <dbReference type="ARBA" id="ARBA00004141"/>
    </source>
</evidence>
<dbReference type="PANTHER" id="PTHR43483:SF3">
    <property type="entry name" value="MEMBRANE TRANSPORTER PROTEIN HI_0806-RELATED"/>
    <property type="match status" value="1"/>
</dbReference>
<name>A0A2H4U591_METSM</name>
<evidence type="ECO:0000256" key="5">
    <source>
        <dbReference type="RuleBase" id="RU363041"/>
    </source>
</evidence>
<accession>A0A2H4U591</accession>
<feature type="transmembrane region" description="Helical" evidence="5">
    <location>
        <begin position="250"/>
        <end position="269"/>
    </location>
</feature>
<feature type="transmembrane region" description="Helical" evidence="5">
    <location>
        <begin position="84"/>
        <end position="103"/>
    </location>
</feature>
<feature type="transmembrane region" description="Helical" evidence="5">
    <location>
        <begin position="215"/>
        <end position="238"/>
    </location>
</feature>
<evidence type="ECO:0000256" key="2">
    <source>
        <dbReference type="ARBA" id="ARBA00022692"/>
    </source>
</evidence>
<dbReference type="Pfam" id="PF01925">
    <property type="entry name" value="TauE"/>
    <property type="match status" value="1"/>
</dbReference>
<keyword evidence="3 5" id="KW-1133">Transmembrane helix</keyword>